<reference evidence="4" key="1">
    <citation type="journal article" date="2019" name="Int. J. Syst. Evol. Microbiol.">
        <title>The Global Catalogue of Microorganisms (GCM) 10K type strain sequencing project: providing services to taxonomists for standard genome sequencing and annotation.</title>
        <authorList>
            <consortium name="The Broad Institute Genomics Platform"/>
            <consortium name="The Broad Institute Genome Sequencing Center for Infectious Disease"/>
            <person name="Wu L."/>
            <person name="Ma J."/>
        </authorList>
    </citation>
    <scope>NUCLEOTIDE SEQUENCE [LARGE SCALE GENOMIC DNA]</scope>
    <source>
        <strain evidence="4">CGMCC 1.19062</strain>
    </source>
</reference>
<dbReference type="InterPro" id="IPR025507">
    <property type="entry name" value="DUF4394"/>
</dbReference>
<dbReference type="Proteomes" id="UP001597295">
    <property type="component" value="Unassembled WGS sequence"/>
</dbReference>
<evidence type="ECO:0000256" key="1">
    <source>
        <dbReference type="SAM" id="SignalP"/>
    </source>
</evidence>
<dbReference type="Pfam" id="PF14339">
    <property type="entry name" value="DUF4394"/>
    <property type="match status" value="1"/>
</dbReference>
<keyword evidence="4" id="KW-1185">Reference proteome</keyword>
<feature type="signal peptide" evidence="1">
    <location>
        <begin position="1"/>
        <end position="20"/>
    </location>
</feature>
<sequence length="254" mass="26071">MKAALAIASASLLLPLVANAAQVAALTSDNHLLMIDSVTRTASKPTLISGVDSRLVGIDVRPADGKLYGLSAKGSIYTLDPVSGRGQMISKLSVPFDAGSSPIVDFNPVADRLRVVAAGGTNLRVKIDDGATTVDKPLTYQQGGDRAVLLAGGAYTNSMAGAKETALYHLDAGQNAWLLQAPPNDGILQVKGPTGIPKQTMAAFDIASDGKGGNQGWLLTGSTLHQVDVATWKTSTTGALKGLGKSVVDIAVLP</sequence>
<evidence type="ECO:0000313" key="4">
    <source>
        <dbReference type="Proteomes" id="UP001597295"/>
    </source>
</evidence>
<name>A0ABW5DR55_9PROT</name>
<accession>A0ABW5DR55</accession>
<evidence type="ECO:0000313" key="3">
    <source>
        <dbReference type="EMBL" id="MFD2263058.1"/>
    </source>
</evidence>
<protein>
    <submittedName>
        <fullName evidence="3">DUF4394 domain-containing protein</fullName>
    </submittedName>
</protein>
<dbReference type="InterPro" id="IPR011047">
    <property type="entry name" value="Quinoprotein_ADH-like_sf"/>
</dbReference>
<gene>
    <name evidence="3" type="ORF">ACFSM5_09180</name>
</gene>
<feature type="domain" description="DUF4394" evidence="2">
    <location>
        <begin position="32"/>
        <end position="251"/>
    </location>
</feature>
<feature type="chain" id="PRO_5046047702" evidence="1">
    <location>
        <begin position="21"/>
        <end position="254"/>
    </location>
</feature>
<comment type="caution">
    <text evidence="3">The sequence shown here is derived from an EMBL/GenBank/DDBJ whole genome shotgun (WGS) entry which is preliminary data.</text>
</comment>
<dbReference type="RefSeq" id="WP_379876029.1">
    <property type="nucleotide sequence ID" value="NZ_JBHUIP010000009.1"/>
</dbReference>
<evidence type="ECO:0000259" key="2">
    <source>
        <dbReference type="Pfam" id="PF14339"/>
    </source>
</evidence>
<dbReference type="EMBL" id="JBHUIP010000009">
    <property type="protein sequence ID" value="MFD2263058.1"/>
    <property type="molecule type" value="Genomic_DNA"/>
</dbReference>
<dbReference type="SUPFAM" id="SSF50998">
    <property type="entry name" value="Quinoprotein alcohol dehydrogenase-like"/>
    <property type="match status" value="1"/>
</dbReference>
<organism evidence="3 4">
    <name type="scientific">Lacibacterium aquatile</name>
    <dbReference type="NCBI Taxonomy" id="1168082"/>
    <lineage>
        <taxon>Bacteria</taxon>
        <taxon>Pseudomonadati</taxon>
        <taxon>Pseudomonadota</taxon>
        <taxon>Alphaproteobacteria</taxon>
        <taxon>Rhodospirillales</taxon>
        <taxon>Rhodospirillaceae</taxon>
    </lineage>
</organism>
<keyword evidence="1" id="KW-0732">Signal</keyword>
<proteinExistence type="predicted"/>